<dbReference type="GO" id="GO:0005886">
    <property type="term" value="C:plasma membrane"/>
    <property type="evidence" value="ECO:0007669"/>
    <property type="project" value="UniProtKB-SubCell"/>
</dbReference>
<feature type="transmembrane region" description="Helical" evidence="7">
    <location>
        <begin position="174"/>
        <end position="198"/>
    </location>
</feature>
<keyword evidence="6 7" id="KW-0472">Membrane</keyword>
<evidence type="ECO:0000256" key="2">
    <source>
        <dbReference type="ARBA" id="ARBA00022475"/>
    </source>
</evidence>
<feature type="transmembrane region" description="Helical" evidence="7">
    <location>
        <begin position="321"/>
        <end position="352"/>
    </location>
</feature>
<keyword evidence="3 7" id="KW-0997">Cell inner membrane</keyword>
<dbReference type="NCBIfam" id="TIGR00786">
    <property type="entry name" value="dctM"/>
    <property type="match status" value="1"/>
</dbReference>
<dbReference type="AlphaFoldDB" id="A0A1B4VA01"/>
<keyword evidence="5 7" id="KW-1133">Transmembrane helix</keyword>
<feature type="transmembrane region" description="Helical" evidence="7">
    <location>
        <begin position="142"/>
        <end position="162"/>
    </location>
</feature>
<comment type="caution">
    <text evidence="7">Lacks conserved residue(s) required for the propagation of feature annotation.</text>
</comment>
<accession>A0A1B4VA01</accession>
<evidence type="ECO:0000259" key="8">
    <source>
        <dbReference type="Pfam" id="PF06808"/>
    </source>
</evidence>
<protein>
    <recommendedName>
        <fullName evidence="7">TRAP transporter large permease protein</fullName>
    </recommendedName>
</protein>
<comment type="similarity">
    <text evidence="7">Belongs to the TRAP transporter large permease family.</text>
</comment>
<comment type="subcellular location">
    <subcellularLocation>
        <location evidence="1 7">Cell inner membrane</location>
        <topology evidence="1 7">Multi-pass membrane protein</topology>
    </subcellularLocation>
</comment>
<evidence type="ECO:0000256" key="6">
    <source>
        <dbReference type="ARBA" id="ARBA00023136"/>
    </source>
</evidence>
<feature type="domain" description="TRAP C4-dicarboxylate transport system permease DctM subunit" evidence="8">
    <location>
        <begin position="9"/>
        <end position="427"/>
    </location>
</feature>
<keyword evidence="7" id="KW-0813">Transport</keyword>
<feature type="transmembrane region" description="Helical" evidence="7">
    <location>
        <begin position="222"/>
        <end position="245"/>
    </location>
</feature>
<keyword evidence="10" id="KW-1185">Reference proteome</keyword>
<evidence type="ECO:0000256" key="7">
    <source>
        <dbReference type="RuleBase" id="RU369079"/>
    </source>
</evidence>
<reference evidence="9 10" key="1">
    <citation type="submission" date="2015-08" db="EMBL/GenBank/DDBJ databases">
        <title>Complete genome sequence of Sulfurifustis variabilis.</title>
        <authorList>
            <person name="Miura A."/>
            <person name="Kojima H."/>
            <person name="Fukui M."/>
        </authorList>
    </citation>
    <scope>NUCLEOTIDE SEQUENCE [LARGE SCALE GENOMIC DNA]</scope>
    <source>
        <strain evidence="10">skN76</strain>
    </source>
</reference>
<dbReference type="InterPro" id="IPR010656">
    <property type="entry name" value="DctM"/>
</dbReference>
<dbReference type="Proteomes" id="UP000218899">
    <property type="component" value="Chromosome"/>
</dbReference>
<evidence type="ECO:0000313" key="10">
    <source>
        <dbReference type="Proteomes" id="UP000218899"/>
    </source>
</evidence>
<evidence type="ECO:0000256" key="4">
    <source>
        <dbReference type="ARBA" id="ARBA00022692"/>
    </source>
</evidence>
<dbReference type="PANTHER" id="PTHR33362:SF7">
    <property type="entry name" value="SLL1103 PROTEIN"/>
    <property type="match status" value="1"/>
</dbReference>
<comment type="function">
    <text evidence="7">Part of the tripartite ATP-independent periplasmic (TRAP) transport system.</text>
</comment>
<keyword evidence="2" id="KW-1003">Cell membrane</keyword>
<sequence length="441" mass="46145">MEWLALVMFGALVALLLFGYPVAFTLGAVALLFGIPALGVEFFNLLPLRIWGVMTNYTLLAVPLFVFMGVMLEKSGIAEDLLETMGLLFGGMRGGLTISIVAVGALLAATTGIVGATVVTMAVIALPAMLKHGYEPELSTGTIAAAGTLGQLIPPSVVLVLLGDAVGVPVGRLFAGALLPGLLLVGLFVVYVAAYTALRPAAGPPIDPARLRAPAHGLGRRVLLSLIPPAGLVLAVLGSIFFGVASPTESAALGALGATLLAAGHRRLTATNLTETMRSTMRLTSMVFVILVGATAFGLVFRGLGGDALVHRLMSGLPGEAWGFLAVSMTLVFVLGFFLDFLEILFIVVPVLAPIAQHLGVDPLWFAVLLAVNLQTSFLTPPFGFSLFYLKAAAPGEIRMSQIYRGVLPFVGLQLVTLLALLVFPALARWLPDLVDRLQGL</sequence>
<feature type="transmembrane region" description="Helical" evidence="7">
    <location>
        <begin position="84"/>
        <end position="107"/>
    </location>
</feature>
<dbReference type="PIRSF" id="PIRSF006066">
    <property type="entry name" value="HI0050"/>
    <property type="match status" value="1"/>
</dbReference>
<feature type="transmembrane region" description="Helical" evidence="7">
    <location>
        <begin position="113"/>
        <end position="130"/>
    </location>
</feature>
<evidence type="ECO:0000313" key="9">
    <source>
        <dbReference type="EMBL" id="BAU50409.1"/>
    </source>
</evidence>
<dbReference type="PANTHER" id="PTHR33362">
    <property type="entry name" value="SIALIC ACID TRAP TRANSPORTER PERMEASE PROTEIN SIAT-RELATED"/>
    <property type="match status" value="1"/>
</dbReference>
<dbReference type="RefSeq" id="WP_096462715.1">
    <property type="nucleotide sequence ID" value="NZ_AP014936.1"/>
</dbReference>
<dbReference type="EMBL" id="AP014936">
    <property type="protein sequence ID" value="BAU50409.1"/>
    <property type="molecule type" value="Genomic_DNA"/>
</dbReference>
<organism evidence="9 10">
    <name type="scientific">Sulfurifustis variabilis</name>
    <dbReference type="NCBI Taxonomy" id="1675686"/>
    <lineage>
        <taxon>Bacteria</taxon>
        <taxon>Pseudomonadati</taxon>
        <taxon>Pseudomonadota</taxon>
        <taxon>Gammaproteobacteria</taxon>
        <taxon>Acidiferrobacterales</taxon>
        <taxon>Acidiferrobacteraceae</taxon>
        <taxon>Sulfurifustis</taxon>
    </lineage>
</organism>
<gene>
    <name evidence="9" type="ORF">SVA_3875</name>
</gene>
<dbReference type="Pfam" id="PF06808">
    <property type="entry name" value="DctM"/>
    <property type="match status" value="1"/>
</dbReference>
<feature type="transmembrane region" description="Helical" evidence="7">
    <location>
        <begin position="410"/>
        <end position="431"/>
    </location>
</feature>
<evidence type="ECO:0000256" key="1">
    <source>
        <dbReference type="ARBA" id="ARBA00004429"/>
    </source>
</evidence>
<comment type="subunit">
    <text evidence="7">The complex comprises the extracytoplasmic solute receptor protein and the two transmembrane proteins.</text>
</comment>
<dbReference type="GO" id="GO:0022857">
    <property type="term" value="F:transmembrane transporter activity"/>
    <property type="evidence" value="ECO:0007669"/>
    <property type="project" value="UniProtKB-UniRule"/>
</dbReference>
<proteinExistence type="inferred from homology"/>
<dbReference type="InterPro" id="IPR004681">
    <property type="entry name" value="TRAP_DctM"/>
</dbReference>
<feature type="transmembrane region" description="Helical" evidence="7">
    <location>
        <begin position="280"/>
        <end position="301"/>
    </location>
</feature>
<evidence type="ECO:0000256" key="3">
    <source>
        <dbReference type="ARBA" id="ARBA00022519"/>
    </source>
</evidence>
<keyword evidence="4 7" id="KW-0812">Transmembrane</keyword>
<evidence type="ECO:0000256" key="5">
    <source>
        <dbReference type="ARBA" id="ARBA00022989"/>
    </source>
</evidence>
<dbReference type="OrthoDB" id="9796052at2"/>
<feature type="transmembrane region" description="Helical" evidence="7">
    <location>
        <begin position="364"/>
        <end position="390"/>
    </location>
</feature>
<name>A0A1B4VA01_9GAMM</name>
<feature type="transmembrane region" description="Helical" evidence="7">
    <location>
        <begin position="50"/>
        <end position="72"/>
    </location>
</feature>
<dbReference type="KEGG" id="sva:SVA_3875"/>